<dbReference type="AlphaFoldDB" id="A0A371I2Y2"/>
<protein>
    <submittedName>
        <fullName evidence="1">Uncharacterized protein</fullName>
    </submittedName>
</protein>
<sequence>MVLCKTYLKTNKDTNHRFPNIKHPPSDNNNLFNTSGYKEHSVSTKCHYYNSELTNIDWTISNHCEPIFLKELCIYKRKKLNGDVEMGRNISTLIKSKQVSSLIQPTMTKKCRDPDIFTIPCTIGKCTFAYAMLDLGASINVMPSIVYRSLKFGDLEPTSVMIQLANISIVHPLGIIKDVMV</sequence>
<organism evidence="1 2">
    <name type="scientific">Mucuna pruriens</name>
    <name type="common">Velvet bean</name>
    <name type="synonym">Dolichos pruriens</name>
    <dbReference type="NCBI Taxonomy" id="157652"/>
    <lineage>
        <taxon>Eukaryota</taxon>
        <taxon>Viridiplantae</taxon>
        <taxon>Streptophyta</taxon>
        <taxon>Embryophyta</taxon>
        <taxon>Tracheophyta</taxon>
        <taxon>Spermatophyta</taxon>
        <taxon>Magnoliopsida</taxon>
        <taxon>eudicotyledons</taxon>
        <taxon>Gunneridae</taxon>
        <taxon>Pentapetalae</taxon>
        <taxon>rosids</taxon>
        <taxon>fabids</taxon>
        <taxon>Fabales</taxon>
        <taxon>Fabaceae</taxon>
        <taxon>Papilionoideae</taxon>
        <taxon>50 kb inversion clade</taxon>
        <taxon>NPAAA clade</taxon>
        <taxon>indigoferoid/millettioid clade</taxon>
        <taxon>Phaseoleae</taxon>
        <taxon>Mucuna</taxon>
    </lineage>
</organism>
<name>A0A371I2Y2_MUCPR</name>
<dbReference type="Gene3D" id="2.40.70.10">
    <property type="entry name" value="Acid Proteases"/>
    <property type="match status" value="1"/>
</dbReference>
<evidence type="ECO:0000313" key="1">
    <source>
        <dbReference type="EMBL" id="RDY09407.1"/>
    </source>
</evidence>
<proteinExistence type="predicted"/>
<dbReference type="Proteomes" id="UP000257109">
    <property type="component" value="Unassembled WGS sequence"/>
</dbReference>
<accession>A0A371I2Y2</accession>
<gene>
    <name evidence="1" type="ORF">CR513_06223</name>
</gene>
<keyword evidence="2" id="KW-1185">Reference proteome</keyword>
<feature type="non-terminal residue" evidence="1">
    <location>
        <position position="1"/>
    </location>
</feature>
<comment type="caution">
    <text evidence="1">The sequence shown here is derived from an EMBL/GenBank/DDBJ whole genome shotgun (WGS) entry which is preliminary data.</text>
</comment>
<dbReference type="InterPro" id="IPR021109">
    <property type="entry name" value="Peptidase_aspartic_dom_sf"/>
</dbReference>
<evidence type="ECO:0000313" key="2">
    <source>
        <dbReference type="Proteomes" id="UP000257109"/>
    </source>
</evidence>
<dbReference type="EMBL" id="QJKJ01001058">
    <property type="protein sequence ID" value="RDY09407.1"/>
    <property type="molecule type" value="Genomic_DNA"/>
</dbReference>
<dbReference type="OrthoDB" id="913488at2759"/>
<dbReference type="PANTHER" id="PTHR33067">
    <property type="entry name" value="RNA-DIRECTED DNA POLYMERASE-RELATED"/>
    <property type="match status" value="1"/>
</dbReference>
<reference evidence="1" key="1">
    <citation type="submission" date="2018-05" db="EMBL/GenBank/DDBJ databases">
        <title>Draft genome of Mucuna pruriens seed.</title>
        <authorList>
            <person name="Nnadi N.E."/>
            <person name="Vos R."/>
            <person name="Hasami M.H."/>
            <person name="Devisetty U.K."/>
            <person name="Aguiy J.C."/>
        </authorList>
    </citation>
    <scope>NUCLEOTIDE SEQUENCE [LARGE SCALE GENOMIC DNA]</scope>
    <source>
        <strain evidence="1">JCA_2017</strain>
    </source>
</reference>
<dbReference type="PANTHER" id="PTHR33067:SF9">
    <property type="entry name" value="RNA-DIRECTED DNA POLYMERASE"/>
    <property type="match status" value="1"/>
</dbReference>